<evidence type="ECO:0000313" key="3">
    <source>
        <dbReference type="Proteomes" id="UP000322899"/>
    </source>
</evidence>
<dbReference type="EMBL" id="VLTO01000012">
    <property type="protein sequence ID" value="KAA0175704.1"/>
    <property type="molecule type" value="Genomic_DNA"/>
</dbReference>
<protein>
    <submittedName>
        <fullName evidence="2">Uncharacterized protein</fullName>
    </submittedName>
</protein>
<reference evidence="2 3" key="1">
    <citation type="submission" date="2019-07" db="EMBL/GenBank/DDBJ databases">
        <title>Genomes of Cafeteria roenbergensis.</title>
        <authorList>
            <person name="Fischer M.G."/>
            <person name="Hackl T."/>
            <person name="Roman M."/>
        </authorList>
    </citation>
    <scope>NUCLEOTIDE SEQUENCE [LARGE SCALE GENOMIC DNA]</scope>
    <source>
        <strain evidence="2 3">E4-10P</strain>
    </source>
</reference>
<feature type="region of interest" description="Disordered" evidence="1">
    <location>
        <begin position="1"/>
        <end position="25"/>
    </location>
</feature>
<name>A0A5A8EEQ1_CAFRO</name>
<organism evidence="2 3">
    <name type="scientific">Cafeteria roenbergensis</name>
    <name type="common">Marine flagellate</name>
    <dbReference type="NCBI Taxonomy" id="33653"/>
    <lineage>
        <taxon>Eukaryota</taxon>
        <taxon>Sar</taxon>
        <taxon>Stramenopiles</taxon>
        <taxon>Bigyra</taxon>
        <taxon>Opalozoa</taxon>
        <taxon>Bicosoecida</taxon>
        <taxon>Cafeteriaceae</taxon>
        <taxon>Cafeteria</taxon>
    </lineage>
</organism>
<dbReference type="AlphaFoldDB" id="A0A5A8EEQ1"/>
<evidence type="ECO:0000313" key="2">
    <source>
        <dbReference type="EMBL" id="KAA0175704.1"/>
    </source>
</evidence>
<comment type="caution">
    <text evidence="2">The sequence shown here is derived from an EMBL/GenBank/DDBJ whole genome shotgun (WGS) entry which is preliminary data.</text>
</comment>
<proteinExistence type="predicted"/>
<sequence length="75" mass="7962">MTPCSAAVAPKRAPRTAEPQRPGGLLAPHSLGCVTRYTMQESSQVALSSYIGMCSASAQTSSKSWLPSWPQPCPR</sequence>
<accession>A0A5A8EEQ1</accession>
<gene>
    <name evidence="2" type="ORF">FNF27_02788</name>
</gene>
<evidence type="ECO:0000256" key="1">
    <source>
        <dbReference type="SAM" id="MobiDB-lite"/>
    </source>
</evidence>
<dbReference type="Proteomes" id="UP000322899">
    <property type="component" value="Unassembled WGS sequence"/>
</dbReference>